<gene>
    <name evidence="2" type="ORF">GCM10010842_29380</name>
</gene>
<evidence type="ECO:0000256" key="1">
    <source>
        <dbReference type="SAM" id="MobiDB-lite"/>
    </source>
</evidence>
<comment type="caution">
    <text evidence="2">The sequence shown here is derived from an EMBL/GenBank/DDBJ whole genome shotgun (WGS) entry which is preliminary data.</text>
</comment>
<protein>
    <recommendedName>
        <fullName evidence="4">Helix-turn-helix domain-containing protein</fullName>
    </recommendedName>
</protein>
<evidence type="ECO:0000313" key="3">
    <source>
        <dbReference type="Proteomes" id="UP000645517"/>
    </source>
</evidence>
<reference evidence="3" key="1">
    <citation type="journal article" date="2019" name="Int. J. Syst. Evol. Microbiol.">
        <title>The Global Catalogue of Microorganisms (GCM) 10K type strain sequencing project: providing services to taxonomists for standard genome sequencing and annotation.</title>
        <authorList>
            <consortium name="The Broad Institute Genomics Platform"/>
            <consortium name="The Broad Institute Genome Sequencing Center for Infectious Disease"/>
            <person name="Wu L."/>
            <person name="Ma J."/>
        </authorList>
    </citation>
    <scope>NUCLEOTIDE SEQUENCE [LARGE SCALE GENOMIC DNA]</scope>
    <source>
        <strain evidence="3">JCM 16918</strain>
    </source>
</reference>
<organism evidence="2 3">
    <name type="scientific">Deinococcus daejeonensis</name>
    <dbReference type="NCBI Taxonomy" id="1007098"/>
    <lineage>
        <taxon>Bacteria</taxon>
        <taxon>Thermotogati</taxon>
        <taxon>Deinococcota</taxon>
        <taxon>Deinococci</taxon>
        <taxon>Deinococcales</taxon>
        <taxon>Deinococcaceae</taxon>
        <taxon>Deinococcus</taxon>
    </lineage>
</organism>
<feature type="region of interest" description="Disordered" evidence="1">
    <location>
        <begin position="116"/>
        <end position="149"/>
    </location>
</feature>
<evidence type="ECO:0008006" key="4">
    <source>
        <dbReference type="Google" id="ProtNLM"/>
    </source>
</evidence>
<accession>A0ABQ2JA05</accession>
<proteinExistence type="predicted"/>
<sequence>MPDPAPPAVLLSEWAAARRLGSGRALTWAQRGDVCAWRSSVGWLIRPDEPEPDGTAFPVILVKCLSRAERLTLPAVSLPEWADLHGHPRQRVAAWAAQGRLPTWRSGSAWLIAPGTVPPPWRGNPGASPETDGTAREAHQFAAGPEGPV</sequence>
<evidence type="ECO:0000313" key="2">
    <source>
        <dbReference type="EMBL" id="GGN42700.1"/>
    </source>
</evidence>
<dbReference type="Proteomes" id="UP000645517">
    <property type="component" value="Unassembled WGS sequence"/>
</dbReference>
<name>A0ABQ2JA05_9DEIO</name>
<keyword evidence="3" id="KW-1185">Reference proteome</keyword>
<dbReference type="EMBL" id="BMOR01000016">
    <property type="protein sequence ID" value="GGN42700.1"/>
    <property type="molecule type" value="Genomic_DNA"/>
</dbReference>